<evidence type="ECO:0000256" key="1">
    <source>
        <dbReference type="SAM" id="MobiDB-lite"/>
    </source>
</evidence>
<feature type="region of interest" description="Disordered" evidence="1">
    <location>
        <begin position="74"/>
        <end position="105"/>
    </location>
</feature>
<name>A0A166AYB6_EXIGL</name>
<evidence type="ECO:0000313" key="3">
    <source>
        <dbReference type="Proteomes" id="UP000077266"/>
    </source>
</evidence>
<dbReference type="Proteomes" id="UP000077266">
    <property type="component" value="Unassembled WGS sequence"/>
</dbReference>
<dbReference type="InParanoid" id="A0A166AYB6"/>
<dbReference type="SUPFAM" id="SSF52949">
    <property type="entry name" value="Macro domain-like"/>
    <property type="match status" value="1"/>
</dbReference>
<proteinExistence type="predicted"/>
<reference evidence="2 3" key="1">
    <citation type="journal article" date="2016" name="Mol. Biol. Evol.">
        <title>Comparative Genomics of Early-Diverging Mushroom-Forming Fungi Provides Insights into the Origins of Lignocellulose Decay Capabilities.</title>
        <authorList>
            <person name="Nagy L.G."/>
            <person name="Riley R."/>
            <person name="Tritt A."/>
            <person name="Adam C."/>
            <person name="Daum C."/>
            <person name="Floudas D."/>
            <person name="Sun H."/>
            <person name="Yadav J.S."/>
            <person name="Pangilinan J."/>
            <person name="Larsson K.H."/>
            <person name="Matsuura K."/>
            <person name="Barry K."/>
            <person name="Labutti K."/>
            <person name="Kuo R."/>
            <person name="Ohm R.A."/>
            <person name="Bhattacharya S.S."/>
            <person name="Shirouzu T."/>
            <person name="Yoshinaga Y."/>
            <person name="Martin F.M."/>
            <person name="Grigoriev I.V."/>
            <person name="Hibbett D.S."/>
        </authorList>
    </citation>
    <scope>NUCLEOTIDE SEQUENCE [LARGE SCALE GENOMIC DNA]</scope>
    <source>
        <strain evidence="2 3">HHB12029</strain>
    </source>
</reference>
<organism evidence="2 3">
    <name type="scientific">Exidia glandulosa HHB12029</name>
    <dbReference type="NCBI Taxonomy" id="1314781"/>
    <lineage>
        <taxon>Eukaryota</taxon>
        <taxon>Fungi</taxon>
        <taxon>Dikarya</taxon>
        <taxon>Basidiomycota</taxon>
        <taxon>Agaricomycotina</taxon>
        <taxon>Agaricomycetes</taxon>
        <taxon>Auriculariales</taxon>
        <taxon>Exidiaceae</taxon>
        <taxon>Exidia</taxon>
    </lineage>
</organism>
<protein>
    <submittedName>
        <fullName evidence="2">Uncharacterized protein</fullName>
    </submittedName>
</protein>
<keyword evidence="3" id="KW-1185">Reference proteome</keyword>
<sequence>MMREVAQELLRYDRMSTGIYEYPLAAATHIALRKTGDFLASEQGSSISRVIFTVFLQIDVNSYKKILPLYFPPAPPPSERSGDAAQPQPPAAVESKEKEKTSSAT</sequence>
<dbReference type="Gene3D" id="3.40.220.10">
    <property type="entry name" value="Leucine Aminopeptidase, subunit E, domain 1"/>
    <property type="match status" value="1"/>
</dbReference>
<feature type="compositionally biased region" description="Basic and acidic residues" evidence="1">
    <location>
        <begin position="94"/>
        <end position="105"/>
    </location>
</feature>
<dbReference type="EMBL" id="KV425945">
    <property type="protein sequence ID" value="KZV96239.1"/>
    <property type="molecule type" value="Genomic_DNA"/>
</dbReference>
<evidence type="ECO:0000313" key="2">
    <source>
        <dbReference type="EMBL" id="KZV96239.1"/>
    </source>
</evidence>
<accession>A0A166AYB6</accession>
<dbReference type="InterPro" id="IPR043472">
    <property type="entry name" value="Macro_dom-like"/>
</dbReference>
<dbReference type="STRING" id="1314781.A0A166AYB6"/>
<dbReference type="AlphaFoldDB" id="A0A166AYB6"/>
<gene>
    <name evidence="2" type="ORF">EXIGLDRAFT_833735</name>
</gene>